<evidence type="ECO:0000313" key="2">
    <source>
        <dbReference type="EMBL" id="MED6207720.1"/>
    </source>
</evidence>
<proteinExistence type="predicted"/>
<keyword evidence="3" id="KW-1185">Reference proteome</keyword>
<sequence>MDSKKWVPVMVAVTVMVLANEFRGSNGFTMCNMKDEGTPYSSLFLELTLFLLSHFLIAAISRFLLAGRDANQSLSSTVCPNKKYMFYYGGLLHSAKDDTSMRSEEMGVEANGGTQVKQLVFQADRV</sequence>
<keyword evidence="1" id="KW-0812">Transmembrane</keyword>
<evidence type="ECO:0000313" key="3">
    <source>
        <dbReference type="Proteomes" id="UP001341840"/>
    </source>
</evidence>
<gene>
    <name evidence="2" type="ORF">PIB30_038346</name>
</gene>
<keyword evidence="1" id="KW-0472">Membrane</keyword>
<keyword evidence="1" id="KW-1133">Transmembrane helix</keyword>
<feature type="transmembrane region" description="Helical" evidence="1">
    <location>
        <begin position="43"/>
        <end position="65"/>
    </location>
</feature>
<comment type="caution">
    <text evidence="2">The sequence shown here is derived from an EMBL/GenBank/DDBJ whole genome shotgun (WGS) entry which is preliminary data.</text>
</comment>
<protein>
    <submittedName>
        <fullName evidence="2">Uncharacterized protein</fullName>
    </submittedName>
</protein>
<dbReference type="Proteomes" id="UP001341840">
    <property type="component" value="Unassembled WGS sequence"/>
</dbReference>
<organism evidence="2 3">
    <name type="scientific">Stylosanthes scabra</name>
    <dbReference type="NCBI Taxonomy" id="79078"/>
    <lineage>
        <taxon>Eukaryota</taxon>
        <taxon>Viridiplantae</taxon>
        <taxon>Streptophyta</taxon>
        <taxon>Embryophyta</taxon>
        <taxon>Tracheophyta</taxon>
        <taxon>Spermatophyta</taxon>
        <taxon>Magnoliopsida</taxon>
        <taxon>eudicotyledons</taxon>
        <taxon>Gunneridae</taxon>
        <taxon>Pentapetalae</taxon>
        <taxon>rosids</taxon>
        <taxon>fabids</taxon>
        <taxon>Fabales</taxon>
        <taxon>Fabaceae</taxon>
        <taxon>Papilionoideae</taxon>
        <taxon>50 kb inversion clade</taxon>
        <taxon>dalbergioids sensu lato</taxon>
        <taxon>Dalbergieae</taxon>
        <taxon>Pterocarpus clade</taxon>
        <taxon>Stylosanthes</taxon>
    </lineage>
</organism>
<accession>A0ABU6YCY5</accession>
<evidence type="ECO:0000256" key="1">
    <source>
        <dbReference type="SAM" id="Phobius"/>
    </source>
</evidence>
<reference evidence="2 3" key="1">
    <citation type="journal article" date="2023" name="Plants (Basel)">
        <title>Bridging the Gap: Combining Genomics and Transcriptomics Approaches to Understand Stylosanthes scabra, an Orphan Legume from the Brazilian Caatinga.</title>
        <authorList>
            <person name="Ferreira-Neto J.R.C."/>
            <person name="da Silva M.D."/>
            <person name="Binneck E."/>
            <person name="de Melo N.F."/>
            <person name="da Silva R.H."/>
            <person name="de Melo A.L.T.M."/>
            <person name="Pandolfi V."/>
            <person name="Bustamante F.O."/>
            <person name="Brasileiro-Vidal A.C."/>
            <person name="Benko-Iseppon A.M."/>
        </authorList>
    </citation>
    <scope>NUCLEOTIDE SEQUENCE [LARGE SCALE GENOMIC DNA]</scope>
    <source>
        <tissue evidence="2">Leaves</tissue>
    </source>
</reference>
<name>A0ABU6YCY5_9FABA</name>
<dbReference type="EMBL" id="JASCZI010241853">
    <property type="protein sequence ID" value="MED6207720.1"/>
    <property type="molecule type" value="Genomic_DNA"/>
</dbReference>